<organism evidence="3 4">
    <name type="scientific">Lasius niger</name>
    <name type="common">Black garden ant</name>
    <dbReference type="NCBI Taxonomy" id="67767"/>
    <lineage>
        <taxon>Eukaryota</taxon>
        <taxon>Metazoa</taxon>
        <taxon>Ecdysozoa</taxon>
        <taxon>Arthropoda</taxon>
        <taxon>Hexapoda</taxon>
        <taxon>Insecta</taxon>
        <taxon>Pterygota</taxon>
        <taxon>Neoptera</taxon>
        <taxon>Endopterygota</taxon>
        <taxon>Hymenoptera</taxon>
        <taxon>Apocrita</taxon>
        <taxon>Aculeata</taxon>
        <taxon>Formicoidea</taxon>
        <taxon>Formicidae</taxon>
        <taxon>Formicinae</taxon>
        <taxon>Lasius</taxon>
        <taxon>Lasius</taxon>
    </lineage>
</organism>
<dbReference type="PaxDb" id="67767-A0A0J7L888"/>
<keyword evidence="1" id="KW-0812">Transmembrane</keyword>
<evidence type="ECO:0000313" key="4">
    <source>
        <dbReference type="Proteomes" id="UP000036403"/>
    </source>
</evidence>
<comment type="caution">
    <text evidence="3">The sequence shown here is derived from an EMBL/GenBank/DDBJ whole genome shotgun (WGS) entry which is preliminary data.</text>
</comment>
<dbReference type="Pfam" id="PF02958">
    <property type="entry name" value="EcKL"/>
    <property type="match status" value="1"/>
</dbReference>
<dbReference type="SMART" id="SM00587">
    <property type="entry name" value="CHK"/>
    <property type="match status" value="1"/>
</dbReference>
<dbReference type="PANTHER" id="PTHR11012:SF8">
    <property type="entry name" value="JUVENILE HORMONE-INDUCIBLE PROTEIN 26"/>
    <property type="match status" value="1"/>
</dbReference>
<dbReference type="EMBL" id="LBMM01000326">
    <property type="protein sequence ID" value="KMR01221.1"/>
    <property type="molecule type" value="Genomic_DNA"/>
</dbReference>
<name>A0A0J7L888_LASNI</name>
<dbReference type="PANTHER" id="PTHR11012">
    <property type="entry name" value="PROTEIN KINASE-LIKE DOMAIN-CONTAINING"/>
    <property type="match status" value="1"/>
</dbReference>
<evidence type="ECO:0000259" key="2">
    <source>
        <dbReference type="SMART" id="SM00587"/>
    </source>
</evidence>
<dbReference type="InterPro" id="IPR011009">
    <property type="entry name" value="Kinase-like_dom_sf"/>
</dbReference>
<accession>A0A0J7L888</accession>
<dbReference type="AlphaFoldDB" id="A0A0J7L888"/>
<dbReference type="InterPro" id="IPR015897">
    <property type="entry name" value="CHK_kinase-like"/>
</dbReference>
<dbReference type="SUPFAM" id="SSF56112">
    <property type="entry name" value="Protein kinase-like (PK-like)"/>
    <property type="match status" value="1"/>
</dbReference>
<dbReference type="Proteomes" id="UP000036403">
    <property type="component" value="Unassembled WGS sequence"/>
</dbReference>
<keyword evidence="1" id="KW-1133">Transmembrane helix</keyword>
<evidence type="ECO:0000313" key="3">
    <source>
        <dbReference type="EMBL" id="KMR01221.1"/>
    </source>
</evidence>
<dbReference type="Gene3D" id="3.90.1200.10">
    <property type="match status" value="1"/>
</dbReference>
<dbReference type="OrthoDB" id="191037at2759"/>
<keyword evidence="1" id="KW-0472">Membrane</keyword>
<dbReference type="STRING" id="67767.A0A0J7L888"/>
<protein>
    <recommendedName>
        <fullName evidence="2">CHK kinase-like domain-containing protein</fullName>
    </recommendedName>
</protein>
<keyword evidence="4" id="KW-1185">Reference proteome</keyword>
<reference evidence="3 4" key="1">
    <citation type="submission" date="2015-04" db="EMBL/GenBank/DDBJ databases">
        <title>Lasius niger genome sequencing.</title>
        <authorList>
            <person name="Konorov E.A."/>
            <person name="Nikitin M.A."/>
            <person name="Kirill M.V."/>
            <person name="Chang P."/>
        </authorList>
    </citation>
    <scope>NUCLEOTIDE SEQUENCE [LARGE SCALE GENOMIC DNA]</scope>
    <source>
        <tissue evidence="3">Whole</tissue>
    </source>
</reference>
<evidence type="ECO:0000256" key="1">
    <source>
        <dbReference type="SAM" id="Phobius"/>
    </source>
</evidence>
<feature type="transmembrane region" description="Helical" evidence="1">
    <location>
        <begin position="333"/>
        <end position="351"/>
    </location>
</feature>
<gene>
    <name evidence="3" type="ORF">RF55_990</name>
</gene>
<feature type="domain" description="CHK kinase-like" evidence="2">
    <location>
        <begin position="117"/>
        <end position="312"/>
    </location>
</feature>
<sequence>MSYDTNFHQWLKGIISKITENFRSDVEEERYEHSKTVTTYSSLLYYVFVKFRTKEKSERLSLIIKISVEEENIRQIVYIYIDSKFHNEILFYCTYARSEENFARCFYADEQSFDSVIALENINDRGYYPCSWAYDPPLEYILATMREIGRFHAKGYVMKEQQREKFFDIVKQLHKTKYRRNVGKERKDFFSIPAMRVMDYLRSHNHDAVFCDKMTALFLDAYDKVIVKMVKPVEPLSTLCHGDFTLNNILFKKGDDEQLRAMLIDFADLRYSTPVVDLSTFLCVSCSNELRKNKFFEIMQVYHDELKKYLSDADVWNVEKYSFDAFLDDYRKGAVFGFVIASFFLPMLLGYSKVNLEMMATAGFLEAAKESKQSGGDKMSKILADMLLHLRDLGCLENFL</sequence>
<proteinExistence type="predicted"/>
<dbReference type="InterPro" id="IPR004119">
    <property type="entry name" value="EcKL"/>
</dbReference>